<dbReference type="STRING" id="69974.MPLDJ20_20074"/>
<dbReference type="Pfam" id="PF00550">
    <property type="entry name" value="PP-binding"/>
    <property type="match status" value="1"/>
</dbReference>
<accession>A0A090DNJ9</accession>
<dbReference type="InterPro" id="IPR036736">
    <property type="entry name" value="ACP-like_sf"/>
</dbReference>
<name>A0A090DNJ9_MESPL</name>
<evidence type="ECO:0000313" key="5">
    <source>
        <dbReference type="Proteomes" id="UP000045285"/>
    </source>
</evidence>
<keyword evidence="5" id="KW-1185">Reference proteome</keyword>
<evidence type="ECO:0000256" key="2">
    <source>
        <dbReference type="ARBA" id="ARBA00022553"/>
    </source>
</evidence>
<protein>
    <submittedName>
        <fullName evidence="4">Nodulation protein F</fullName>
    </submittedName>
</protein>
<dbReference type="PROSITE" id="PS00012">
    <property type="entry name" value="PHOSPHOPANTETHEINE"/>
    <property type="match status" value="1"/>
</dbReference>
<feature type="domain" description="Carrier" evidence="3">
    <location>
        <begin position="1"/>
        <end position="80"/>
    </location>
</feature>
<dbReference type="PROSITE" id="PS50075">
    <property type="entry name" value="CARRIER"/>
    <property type="match status" value="1"/>
</dbReference>
<dbReference type="AlphaFoldDB" id="A0A090DNJ9"/>
<evidence type="ECO:0000259" key="3">
    <source>
        <dbReference type="PROSITE" id="PS50075"/>
    </source>
</evidence>
<proteinExistence type="predicted"/>
<organism evidence="4 5">
    <name type="scientific">Mesorhizobium plurifarium</name>
    <dbReference type="NCBI Taxonomy" id="69974"/>
    <lineage>
        <taxon>Bacteria</taxon>
        <taxon>Pseudomonadati</taxon>
        <taxon>Pseudomonadota</taxon>
        <taxon>Alphaproteobacteria</taxon>
        <taxon>Hyphomicrobiales</taxon>
        <taxon>Phyllobacteriaceae</taxon>
        <taxon>Mesorhizobium</taxon>
    </lineage>
</organism>
<dbReference type="EMBL" id="CCMZ01000018">
    <property type="protein sequence ID" value="CDX18018.1"/>
    <property type="molecule type" value="Genomic_DNA"/>
</dbReference>
<sequence>MTDQLTNEILAEILEHAELDANPITLETKLTDLGIHSLEMADILFDLGKKHGIQIESDTTDAWSNLQNVGSVVEAVRALDEH</sequence>
<dbReference type="SUPFAM" id="SSF47336">
    <property type="entry name" value="ACP-like"/>
    <property type="match status" value="1"/>
</dbReference>
<dbReference type="Gene3D" id="1.10.1200.10">
    <property type="entry name" value="ACP-like"/>
    <property type="match status" value="1"/>
</dbReference>
<keyword evidence="1" id="KW-0596">Phosphopantetheine</keyword>
<keyword evidence="2" id="KW-0597">Phosphoprotein</keyword>
<evidence type="ECO:0000256" key="1">
    <source>
        <dbReference type="ARBA" id="ARBA00022450"/>
    </source>
</evidence>
<reference evidence="5" key="1">
    <citation type="submission" date="2014-08" db="EMBL/GenBank/DDBJ databases">
        <authorList>
            <person name="Moulin L."/>
        </authorList>
    </citation>
    <scope>NUCLEOTIDE SEQUENCE [LARGE SCALE GENOMIC DNA]</scope>
</reference>
<dbReference type="Proteomes" id="UP000045285">
    <property type="component" value="Unassembled WGS sequence"/>
</dbReference>
<evidence type="ECO:0000313" key="4">
    <source>
        <dbReference type="EMBL" id="CDX18018.1"/>
    </source>
</evidence>
<gene>
    <name evidence="4" type="primary">nodF</name>
    <name evidence="4" type="ORF">MPL3356_250073</name>
</gene>
<dbReference type="InterPro" id="IPR009081">
    <property type="entry name" value="PP-bd_ACP"/>
</dbReference>
<dbReference type="InterPro" id="IPR006162">
    <property type="entry name" value="Ppantetheine_attach_site"/>
</dbReference>